<comment type="similarity">
    <text evidence="1 3">Belongs to the short-chain dehydrogenases/reductases (SDR) family.</text>
</comment>
<comment type="caution">
    <text evidence="4">The sequence shown here is derived from an EMBL/GenBank/DDBJ whole genome shotgun (WGS) entry which is preliminary data.</text>
</comment>
<dbReference type="InterPro" id="IPR002347">
    <property type="entry name" value="SDR_fam"/>
</dbReference>
<dbReference type="Gene3D" id="3.40.50.720">
    <property type="entry name" value="NAD(P)-binding Rossmann-like Domain"/>
    <property type="match status" value="2"/>
</dbReference>
<dbReference type="GO" id="GO:0016616">
    <property type="term" value="F:oxidoreductase activity, acting on the CH-OH group of donors, NAD or NADP as acceptor"/>
    <property type="evidence" value="ECO:0007669"/>
    <property type="project" value="TreeGrafter"/>
</dbReference>
<evidence type="ECO:0000256" key="1">
    <source>
        <dbReference type="ARBA" id="ARBA00006484"/>
    </source>
</evidence>
<dbReference type="PANTHER" id="PTHR44229:SF8">
    <property type="entry name" value="ALCOHOL DEHYDROGENASE-RELATED"/>
    <property type="match status" value="1"/>
</dbReference>
<evidence type="ECO:0000256" key="2">
    <source>
        <dbReference type="ARBA" id="ARBA00023002"/>
    </source>
</evidence>
<dbReference type="Proteomes" id="UP001458880">
    <property type="component" value="Unassembled WGS sequence"/>
</dbReference>
<dbReference type="PROSITE" id="PS00061">
    <property type="entry name" value="ADH_SHORT"/>
    <property type="match status" value="2"/>
</dbReference>
<dbReference type="Pfam" id="PF00106">
    <property type="entry name" value="adh_short"/>
    <property type="match status" value="2"/>
</dbReference>
<evidence type="ECO:0000313" key="4">
    <source>
        <dbReference type="EMBL" id="KAK9696026.1"/>
    </source>
</evidence>
<dbReference type="SUPFAM" id="SSF51735">
    <property type="entry name" value="NAD(P)-binding Rossmann-fold domains"/>
    <property type="match status" value="2"/>
</dbReference>
<dbReference type="PRINTS" id="PR00080">
    <property type="entry name" value="SDRFAMILY"/>
</dbReference>
<dbReference type="InterPro" id="IPR036291">
    <property type="entry name" value="NAD(P)-bd_dom_sf"/>
</dbReference>
<dbReference type="PANTHER" id="PTHR44229">
    <property type="entry name" value="15-HYDROXYPROSTAGLANDIN DEHYDROGENASE [NAD(+)]"/>
    <property type="match status" value="1"/>
</dbReference>
<dbReference type="AlphaFoldDB" id="A0AAW1IZL2"/>
<evidence type="ECO:0000256" key="3">
    <source>
        <dbReference type="RuleBase" id="RU000363"/>
    </source>
</evidence>
<evidence type="ECO:0000313" key="5">
    <source>
        <dbReference type="Proteomes" id="UP001458880"/>
    </source>
</evidence>
<dbReference type="PRINTS" id="PR00081">
    <property type="entry name" value="GDHRDH"/>
</dbReference>
<dbReference type="PROSITE" id="PS51257">
    <property type="entry name" value="PROKAR_LIPOPROTEIN"/>
    <property type="match status" value="1"/>
</dbReference>
<organism evidence="4 5">
    <name type="scientific">Popillia japonica</name>
    <name type="common">Japanese beetle</name>
    <dbReference type="NCBI Taxonomy" id="7064"/>
    <lineage>
        <taxon>Eukaryota</taxon>
        <taxon>Metazoa</taxon>
        <taxon>Ecdysozoa</taxon>
        <taxon>Arthropoda</taxon>
        <taxon>Hexapoda</taxon>
        <taxon>Insecta</taxon>
        <taxon>Pterygota</taxon>
        <taxon>Neoptera</taxon>
        <taxon>Endopterygota</taxon>
        <taxon>Coleoptera</taxon>
        <taxon>Polyphaga</taxon>
        <taxon>Scarabaeiformia</taxon>
        <taxon>Scarabaeidae</taxon>
        <taxon>Rutelinae</taxon>
        <taxon>Popillia</taxon>
    </lineage>
</organism>
<proteinExistence type="inferred from homology"/>
<keyword evidence="5" id="KW-1185">Reference proteome</keyword>
<accession>A0AAW1IZL2</accession>
<dbReference type="FunFam" id="3.40.50.720:FF:000084">
    <property type="entry name" value="Short-chain dehydrogenase reductase"/>
    <property type="match status" value="1"/>
</dbReference>
<dbReference type="GO" id="GO:0005737">
    <property type="term" value="C:cytoplasm"/>
    <property type="evidence" value="ECO:0007669"/>
    <property type="project" value="TreeGrafter"/>
</dbReference>
<keyword evidence="2" id="KW-0560">Oxidoreductase</keyword>
<dbReference type="InterPro" id="IPR020904">
    <property type="entry name" value="Sc_DH/Rdtase_CS"/>
</dbReference>
<gene>
    <name evidence="4" type="ORF">QE152_g32180</name>
</gene>
<protein>
    <submittedName>
        <fullName evidence="4">Short chain dehydrogenase</fullName>
    </submittedName>
</protein>
<name>A0AAW1IZL2_POPJA</name>
<dbReference type="EMBL" id="JASPKY010000464">
    <property type="protein sequence ID" value="KAK9696026.1"/>
    <property type="molecule type" value="Genomic_DNA"/>
</dbReference>
<reference evidence="4 5" key="1">
    <citation type="journal article" date="2024" name="BMC Genomics">
        <title>De novo assembly and annotation of Popillia japonica's genome with initial clues to its potential as an invasive pest.</title>
        <authorList>
            <person name="Cucini C."/>
            <person name="Boschi S."/>
            <person name="Funari R."/>
            <person name="Cardaioli E."/>
            <person name="Iannotti N."/>
            <person name="Marturano G."/>
            <person name="Paoli F."/>
            <person name="Bruttini M."/>
            <person name="Carapelli A."/>
            <person name="Frati F."/>
            <person name="Nardi F."/>
        </authorList>
    </citation>
    <scope>NUCLEOTIDE SEQUENCE [LARGE SCALE GENOMIC DNA]</scope>
    <source>
        <strain evidence="4">DMR45628</strain>
    </source>
</reference>
<sequence>MDFSKKVAIVTGGASGIGACCVEEFLKNNIKAVIIADISDGTKLADELNKKYGSGRVLFVKTDVSDQDCFENTFKTTIEHYENVDILVNCAGIIDEFNWRKMYQVNLFGTATGCELAIKYLPKYRSGAKGYIINISSLLGVMPYEAGPNYSASKHALVGLTRCYGMNKTLAKQGICIMALCPGRTATPLDAAYDASRIIYTESIEEIGNFDILVNCAGIIDEFNWRKMYQVNLFGTATGCELAIKYLPKYRSGAKGYIINISSLLGVMPYEAGPNYSASKHALVGLTRCYGMNKTLAKQGICIMALCPGRTATPLDAAYDASRIIYTESIEEIGNYVLQEPEVVGKSAIEILGKGESGSIWGIDTGDLFEIHLLTYETLLRNKK</sequence>